<dbReference type="AlphaFoldDB" id="A0A8H9K912"/>
<dbReference type="SUPFAM" id="SSF55945">
    <property type="entry name" value="TATA-box binding protein-like"/>
    <property type="match status" value="1"/>
</dbReference>
<evidence type="ECO:0000256" key="2">
    <source>
        <dbReference type="ARBA" id="ARBA00022603"/>
    </source>
</evidence>
<name>A0A8H9K912_VIBVL</name>
<keyword evidence="11" id="KW-0234">DNA repair</keyword>
<evidence type="ECO:0000256" key="1">
    <source>
        <dbReference type="ARBA" id="ARBA00001947"/>
    </source>
</evidence>
<dbReference type="SUPFAM" id="SSF57884">
    <property type="entry name" value="Ada DNA repair protein, N-terminal domain (N-Ada 10)"/>
    <property type="match status" value="1"/>
</dbReference>
<dbReference type="InterPro" id="IPR004026">
    <property type="entry name" value="Ada_DNA_repair_Zn-bd"/>
</dbReference>
<dbReference type="GO" id="GO:0005737">
    <property type="term" value="C:cytoplasm"/>
    <property type="evidence" value="ECO:0007669"/>
    <property type="project" value="TreeGrafter"/>
</dbReference>
<dbReference type="GO" id="GO:0008168">
    <property type="term" value="F:methyltransferase activity"/>
    <property type="evidence" value="ECO:0007669"/>
    <property type="project" value="UniProtKB-KW"/>
</dbReference>
<dbReference type="InterPro" id="IPR009057">
    <property type="entry name" value="Homeodomain-like_sf"/>
</dbReference>
<dbReference type="Gene3D" id="3.30.310.20">
    <property type="entry name" value="DNA-3-methyladenine glycosylase AlkA, N-terminal domain"/>
    <property type="match status" value="1"/>
</dbReference>
<comment type="cofactor">
    <cofactor evidence="1">
        <name>Zn(2+)</name>
        <dbReference type="ChEBI" id="CHEBI:29105"/>
    </cofactor>
</comment>
<comment type="caution">
    <text evidence="13">The sequence shown here is derived from an EMBL/GenBank/DDBJ whole genome shotgun (WGS) entry which is preliminary data.</text>
</comment>
<dbReference type="EMBL" id="DACRBY010000011">
    <property type="protein sequence ID" value="HAS8540176.1"/>
    <property type="molecule type" value="Genomic_DNA"/>
</dbReference>
<dbReference type="GO" id="GO:0032993">
    <property type="term" value="C:protein-DNA complex"/>
    <property type="evidence" value="ECO:0007669"/>
    <property type="project" value="TreeGrafter"/>
</dbReference>
<keyword evidence="5" id="KW-0227">DNA damage</keyword>
<proteinExistence type="predicted"/>
<dbReference type="InterPro" id="IPR051912">
    <property type="entry name" value="Alkylbase_DNA_Glycosylase/TA"/>
</dbReference>
<keyword evidence="6" id="KW-0862">Zinc</keyword>
<dbReference type="Pfam" id="PF02805">
    <property type="entry name" value="Ada_Zn_binding"/>
    <property type="match status" value="1"/>
</dbReference>
<evidence type="ECO:0000259" key="12">
    <source>
        <dbReference type="PROSITE" id="PS01124"/>
    </source>
</evidence>
<dbReference type="GO" id="GO:0003700">
    <property type="term" value="F:DNA-binding transcription factor activity"/>
    <property type="evidence" value="ECO:0007669"/>
    <property type="project" value="InterPro"/>
</dbReference>
<evidence type="ECO:0000256" key="8">
    <source>
        <dbReference type="ARBA" id="ARBA00023125"/>
    </source>
</evidence>
<dbReference type="InterPro" id="IPR018060">
    <property type="entry name" value="HTH_AraC"/>
</dbReference>
<evidence type="ECO:0000256" key="10">
    <source>
        <dbReference type="ARBA" id="ARBA00023163"/>
    </source>
</evidence>
<dbReference type="GO" id="GO:0043916">
    <property type="term" value="F:DNA-7-methylguanine glycosylase activity"/>
    <property type="evidence" value="ECO:0007669"/>
    <property type="project" value="TreeGrafter"/>
</dbReference>
<dbReference type="PROSITE" id="PS00041">
    <property type="entry name" value="HTH_ARAC_FAMILY_1"/>
    <property type="match status" value="1"/>
</dbReference>
<dbReference type="PANTHER" id="PTHR43003">
    <property type="entry name" value="DNA-3-METHYLADENINE GLYCOSYLASE"/>
    <property type="match status" value="1"/>
</dbReference>
<dbReference type="InterPro" id="IPR018062">
    <property type="entry name" value="HTH_AraC-typ_CS"/>
</dbReference>
<dbReference type="Gene3D" id="3.40.10.10">
    <property type="entry name" value="DNA Methylphosphotriester Repair Domain"/>
    <property type="match status" value="1"/>
</dbReference>
<keyword evidence="3" id="KW-0808">Transferase</keyword>
<dbReference type="GO" id="GO:0006307">
    <property type="term" value="P:DNA alkylation repair"/>
    <property type="evidence" value="ECO:0007669"/>
    <property type="project" value="TreeGrafter"/>
</dbReference>
<dbReference type="PROSITE" id="PS01124">
    <property type="entry name" value="HTH_ARAC_FAMILY_2"/>
    <property type="match status" value="1"/>
</dbReference>
<protein>
    <submittedName>
        <fullName evidence="13">DNA-3-methyladenine glycosylase 2 family protein</fullName>
    </submittedName>
</protein>
<dbReference type="GO" id="GO:0008270">
    <property type="term" value="F:zinc ion binding"/>
    <property type="evidence" value="ECO:0007669"/>
    <property type="project" value="InterPro"/>
</dbReference>
<evidence type="ECO:0000256" key="11">
    <source>
        <dbReference type="ARBA" id="ARBA00023204"/>
    </source>
</evidence>
<evidence type="ECO:0000256" key="3">
    <source>
        <dbReference type="ARBA" id="ARBA00022679"/>
    </source>
</evidence>
<dbReference type="GO" id="GO:0008725">
    <property type="term" value="F:DNA-3-methyladenine glycosylase activity"/>
    <property type="evidence" value="ECO:0007669"/>
    <property type="project" value="TreeGrafter"/>
</dbReference>
<dbReference type="Gene3D" id="1.10.340.30">
    <property type="entry name" value="Hypothetical protein, domain 2"/>
    <property type="match status" value="1"/>
</dbReference>
<evidence type="ECO:0000313" key="14">
    <source>
        <dbReference type="Proteomes" id="UP000863257"/>
    </source>
</evidence>
<dbReference type="Pfam" id="PF06029">
    <property type="entry name" value="AlkA_N"/>
    <property type="match status" value="1"/>
</dbReference>
<dbReference type="GO" id="GO:0032259">
    <property type="term" value="P:methylation"/>
    <property type="evidence" value="ECO:0007669"/>
    <property type="project" value="UniProtKB-KW"/>
</dbReference>
<dbReference type="GO" id="GO:0043565">
    <property type="term" value="F:sequence-specific DNA binding"/>
    <property type="evidence" value="ECO:0007669"/>
    <property type="project" value="InterPro"/>
</dbReference>
<dbReference type="GO" id="GO:0006285">
    <property type="term" value="P:base-excision repair, AP site formation"/>
    <property type="evidence" value="ECO:0007669"/>
    <property type="project" value="TreeGrafter"/>
</dbReference>
<keyword evidence="7" id="KW-0805">Transcription regulation</keyword>
<keyword evidence="8" id="KW-0238">DNA-binding</keyword>
<sequence length="481" mass="54280">MIEMVQGCGSAIFPPNKDFSMAILNYSSLTTEQCQQARMARDSRFDGLFYVAVKSTGIFCRPVCPANLPKEENVEYYHDKAQALSAGYRPCLRCRPDSAPDSWAWKGVETTFQRALTLIEQGALQTERLSVLAQRLGVSDRYIRQLFRRYLGISPKQYAQSQQLLFAKQLLHGSSLSITEIGFASGFNSTRRFNDAFQKSMGMPPSRIRRSKEGASHEQSHIVLAFRGDLHAKHMLDFYRQRAIEGVEVVTETSYQRQVVINGKTVGFRAEFPTTFPAEKQQLVVYFSMDDLTLLRPMVAGIRRMFDLDCDTRVIEAHLNTVAPGLVKSVGIRIPGVWSVWEAGVRAILGQQVSVKAAIGQLNLLVATLQPDSEVRIFPSPQQVVDADLHFLRMPQSRKETLRRFAAMMLENEHADPNQWLALKGIGPWTVSYAQLRGLSQPDRLLEKDLVVKKALTQFPTLTQESASPWGSYATFHLWNQ</sequence>
<dbReference type="FunFam" id="3.40.10.10:FF:000001">
    <property type="entry name" value="DNA-3-methyladenine glycosylase 2"/>
    <property type="match status" value="1"/>
</dbReference>
<evidence type="ECO:0000256" key="7">
    <source>
        <dbReference type="ARBA" id="ARBA00023015"/>
    </source>
</evidence>
<dbReference type="InterPro" id="IPR037046">
    <property type="entry name" value="AlkA_N_sf"/>
</dbReference>
<dbReference type="SUPFAM" id="SSF46689">
    <property type="entry name" value="Homeodomain-like"/>
    <property type="match status" value="2"/>
</dbReference>
<dbReference type="SMART" id="SM00342">
    <property type="entry name" value="HTH_ARAC"/>
    <property type="match status" value="1"/>
</dbReference>
<evidence type="ECO:0000313" key="13">
    <source>
        <dbReference type="EMBL" id="HAS8540176.1"/>
    </source>
</evidence>
<gene>
    <name evidence="13" type="ORF">I7730_10285</name>
</gene>
<keyword evidence="10" id="KW-0804">Transcription</keyword>
<evidence type="ECO:0000256" key="4">
    <source>
        <dbReference type="ARBA" id="ARBA00022723"/>
    </source>
</evidence>
<accession>A0A8H9K912</accession>
<evidence type="ECO:0000256" key="6">
    <source>
        <dbReference type="ARBA" id="ARBA00022833"/>
    </source>
</evidence>
<evidence type="ECO:0000256" key="5">
    <source>
        <dbReference type="ARBA" id="ARBA00022763"/>
    </source>
</evidence>
<dbReference type="InterPro" id="IPR035451">
    <property type="entry name" value="Ada-like_dom_sf"/>
</dbReference>
<dbReference type="PANTHER" id="PTHR43003:SF13">
    <property type="entry name" value="DNA-3-METHYLADENINE GLYCOSYLASE 2"/>
    <property type="match status" value="1"/>
</dbReference>
<dbReference type="SUPFAM" id="SSF48150">
    <property type="entry name" value="DNA-glycosylase"/>
    <property type="match status" value="1"/>
</dbReference>
<feature type="domain" description="HTH araC/xylS-type" evidence="12">
    <location>
        <begin position="113"/>
        <end position="211"/>
    </location>
</feature>
<dbReference type="SMART" id="SM01009">
    <property type="entry name" value="AlkA_N"/>
    <property type="match status" value="1"/>
</dbReference>
<dbReference type="Gene3D" id="1.10.10.60">
    <property type="entry name" value="Homeodomain-like"/>
    <property type="match status" value="2"/>
</dbReference>
<dbReference type="Pfam" id="PF12833">
    <property type="entry name" value="HTH_18"/>
    <property type="match status" value="1"/>
</dbReference>
<keyword evidence="9" id="KW-0010">Activator</keyword>
<evidence type="ECO:0000256" key="9">
    <source>
        <dbReference type="ARBA" id="ARBA00023159"/>
    </source>
</evidence>
<dbReference type="InterPro" id="IPR011257">
    <property type="entry name" value="DNA_glycosylase"/>
</dbReference>
<reference evidence="13" key="2">
    <citation type="submission" date="2019-01" db="EMBL/GenBank/DDBJ databases">
        <authorList>
            <consortium name="NCBI Pathogen Detection Project"/>
        </authorList>
    </citation>
    <scope>NUCLEOTIDE SEQUENCE</scope>
    <source>
        <strain evidence="13">BCW_3452</strain>
    </source>
</reference>
<organism evidence="13 14">
    <name type="scientific">Vibrio vulnificus</name>
    <dbReference type="NCBI Taxonomy" id="672"/>
    <lineage>
        <taxon>Bacteria</taxon>
        <taxon>Pseudomonadati</taxon>
        <taxon>Pseudomonadota</taxon>
        <taxon>Gammaproteobacteria</taxon>
        <taxon>Vibrionales</taxon>
        <taxon>Vibrionaceae</taxon>
        <taxon>Vibrio</taxon>
    </lineage>
</organism>
<dbReference type="InterPro" id="IPR010316">
    <property type="entry name" value="AlkA_N"/>
</dbReference>
<keyword evidence="4" id="KW-0479">Metal-binding</keyword>
<dbReference type="Proteomes" id="UP000863257">
    <property type="component" value="Unassembled WGS sequence"/>
</dbReference>
<keyword evidence="2" id="KW-0489">Methyltransferase</keyword>
<reference evidence="13" key="1">
    <citation type="journal article" date="2018" name="Genome Biol.">
        <title>SKESA: strategic k-mer extension for scrupulous assemblies.</title>
        <authorList>
            <person name="Souvorov A."/>
            <person name="Agarwala R."/>
            <person name="Lipman D.J."/>
        </authorList>
    </citation>
    <scope>NUCLEOTIDE SEQUENCE</scope>
    <source>
        <strain evidence="13">BCW_3452</strain>
    </source>
</reference>
<dbReference type="GO" id="GO:0032131">
    <property type="term" value="F:alkylated DNA binding"/>
    <property type="evidence" value="ECO:0007669"/>
    <property type="project" value="TreeGrafter"/>
</dbReference>